<accession>A0A9Q3ETW0</accession>
<feature type="region of interest" description="Disordered" evidence="1">
    <location>
        <begin position="1172"/>
        <end position="1213"/>
    </location>
</feature>
<organism evidence="2 3">
    <name type="scientific">Austropuccinia psidii MF-1</name>
    <dbReference type="NCBI Taxonomy" id="1389203"/>
    <lineage>
        <taxon>Eukaryota</taxon>
        <taxon>Fungi</taxon>
        <taxon>Dikarya</taxon>
        <taxon>Basidiomycota</taxon>
        <taxon>Pucciniomycotina</taxon>
        <taxon>Pucciniomycetes</taxon>
        <taxon>Pucciniales</taxon>
        <taxon>Sphaerophragmiaceae</taxon>
        <taxon>Austropuccinia</taxon>
    </lineage>
</organism>
<protein>
    <submittedName>
        <fullName evidence="2">Uncharacterized protein</fullName>
    </submittedName>
</protein>
<feature type="compositionally biased region" description="Polar residues" evidence="1">
    <location>
        <begin position="1204"/>
        <end position="1213"/>
    </location>
</feature>
<evidence type="ECO:0000313" key="2">
    <source>
        <dbReference type="EMBL" id="MBW0528211.1"/>
    </source>
</evidence>
<name>A0A9Q3ETW0_9BASI</name>
<sequence>MGIISETKPQWRTIKAELERIYGDRILITPGANRFSVPVVCFRDSGNKIINEAWYGNKAKNEEEERLRIVGKAVEILRQDIQSQVYSTDTYPPRDDFLKNPGTMPQSLTFFLEGLLLAKTKRKEETRRKCAALGNAIIGIVRPRTFVSPLLCSLSLLIYRKYASRHLIDLLANLGFCASYHEAQKLEMSAIDSVKPGFVVKKGGFNQFVFDNVDFNVCTIDGLNTLHAMGGIRCITPSNSLEKGARIPRLKNMPLSHDVGKLGIIPLKTFQKRASLESVVVKRINVPEEVVHPQPFNVLWFVAKKLNISLPEWKGYMTTITTGDFSEKTRVITLPFINAPPSNYDTVYTALQYASELIQLSQKDDENNKIKVIITFDQPLYWKAREIIATASPDSQITNCIVRLGGFHLLMSFLGSIGYLMAGSGLKELLCITHAPLSVEKMLQGHAFARAIRGHLLVTTALSNKILDQIQLTEEEKSAVTDILSGFLDEPPALKALNENPIIKKLTEKFGYKLEQLKNNGPTAQLWIQYFNMVNLVKEYIHAERSGDWDSHLNCVKKMIPYFHASGHFPYAKSCQLYIQDMENLSLTMTFEEYHKFATSGYFTMRRSDRFWSGVWSDLTIETTLMRSFKSRGGITGGRGVSHSVLSKWLVGMNATHEVCTSLEEFAGVIFTSSEQHKDLGQARRSRDTADIVKLNQWFDSHPPFPETSQIMSISSGVVGDATITCYDAVRVGKRVMNSIVNLTFADIKLSRKNLALPISSVNSSIKVHDEKVVVDPTLLFQRICISKRSDEDLMKYFEYELAPFPLALFNESGMRKTNKSVLYSLFEPTKKDVLLSQMNIVVDGGFLLHRVIWQKDASIETICNSYITYVNYHYPGITRTVVFDGYANTANSTKSHEQMRRYRMRRSADINLTLDTSIPVKQEDFLSNPTNKTNFIALLQTKLQEKGINTLQASDDADVLIVKTAVEQSTHNSVAVVGEDVDLAVLLIASTPPTQDIIMLKPGRGETKTMALSTQEMQNRGFEHILFLHAFTGCDTTSATFRRSKVGFFKLYLESEIITQAAMTFSNISSTYDQVEKAGKMCFLKWYKAPKKQTSLNQYRFQSFTRSVSNMKPEISYLPPTENAAKQHSRRTYHQVQQWLGNELPPKNGGGNVKEKPWCQLQQKIYQHLSVPVTDEDDEDDIEPVQQESPTTADEDAMDEQPGPSSSKRMKI</sequence>
<dbReference type="SUPFAM" id="SSF88723">
    <property type="entry name" value="PIN domain-like"/>
    <property type="match status" value="1"/>
</dbReference>
<comment type="caution">
    <text evidence="2">The sequence shown here is derived from an EMBL/GenBank/DDBJ whole genome shotgun (WGS) entry which is preliminary data.</text>
</comment>
<dbReference type="EMBL" id="AVOT02034157">
    <property type="protein sequence ID" value="MBW0528211.1"/>
    <property type="molecule type" value="Genomic_DNA"/>
</dbReference>
<dbReference type="AlphaFoldDB" id="A0A9Q3ETW0"/>
<gene>
    <name evidence="2" type="ORF">O181_067926</name>
</gene>
<dbReference type="PANTHER" id="PTHR46704">
    <property type="entry name" value="CXC DOMAIN-CONTAINING PROTEIN-RELATED"/>
    <property type="match status" value="1"/>
</dbReference>
<proteinExistence type="predicted"/>
<feature type="compositionally biased region" description="Acidic residues" evidence="1">
    <location>
        <begin position="1175"/>
        <end position="1184"/>
    </location>
</feature>
<reference evidence="2" key="1">
    <citation type="submission" date="2021-03" db="EMBL/GenBank/DDBJ databases">
        <title>Draft genome sequence of rust myrtle Austropuccinia psidii MF-1, a brazilian biotype.</title>
        <authorList>
            <person name="Quecine M.C."/>
            <person name="Pachon D.M.R."/>
            <person name="Bonatelli M.L."/>
            <person name="Correr F.H."/>
            <person name="Franceschini L.M."/>
            <person name="Leite T.F."/>
            <person name="Margarido G.R.A."/>
            <person name="Almeida C.A."/>
            <person name="Ferrarezi J.A."/>
            <person name="Labate C.A."/>
        </authorList>
    </citation>
    <scope>NUCLEOTIDE SEQUENCE</scope>
    <source>
        <strain evidence="2">MF-1</strain>
    </source>
</reference>
<evidence type="ECO:0000256" key="1">
    <source>
        <dbReference type="SAM" id="MobiDB-lite"/>
    </source>
</evidence>
<dbReference type="PANTHER" id="PTHR46704:SF1">
    <property type="entry name" value="TELOMERE LENGTH REGULATION PROTEIN TEL2 HOMOLOG"/>
    <property type="match status" value="1"/>
</dbReference>
<evidence type="ECO:0000313" key="3">
    <source>
        <dbReference type="Proteomes" id="UP000765509"/>
    </source>
</evidence>
<dbReference type="Gene3D" id="3.40.50.1010">
    <property type="entry name" value="5'-nuclease"/>
    <property type="match status" value="1"/>
</dbReference>
<dbReference type="Proteomes" id="UP000765509">
    <property type="component" value="Unassembled WGS sequence"/>
</dbReference>
<dbReference type="OrthoDB" id="6753017at2759"/>
<keyword evidence="3" id="KW-1185">Reference proteome</keyword>
<dbReference type="InterPro" id="IPR029060">
    <property type="entry name" value="PIN-like_dom_sf"/>
</dbReference>